<dbReference type="Proteomes" id="UP000704712">
    <property type="component" value="Unassembled WGS sequence"/>
</dbReference>
<dbReference type="EMBL" id="JAACNO010002673">
    <property type="protein sequence ID" value="KAF4131804.1"/>
    <property type="molecule type" value="Genomic_DNA"/>
</dbReference>
<evidence type="ECO:0000313" key="1">
    <source>
        <dbReference type="EMBL" id="KAF4032221.1"/>
    </source>
</evidence>
<name>A0A833S461_PHYIN</name>
<accession>A0A833S461</accession>
<dbReference type="Proteomes" id="UP000602510">
    <property type="component" value="Unassembled WGS sequence"/>
</dbReference>
<organism evidence="1 4">
    <name type="scientific">Phytophthora infestans</name>
    <name type="common">Potato late blight agent</name>
    <name type="synonym">Botrytis infestans</name>
    <dbReference type="NCBI Taxonomy" id="4787"/>
    <lineage>
        <taxon>Eukaryota</taxon>
        <taxon>Sar</taxon>
        <taxon>Stramenopiles</taxon>
        <taxon>Oomycota</taxon>
        <taxon>Peronosporomycetes</taxon>
        <taxon>Peronosporales</taxon>
        <taxon>Peronosporaceae</taxon>
        <taxon>Phytophthora</taxon>
    </lineage>
</organism>
<protein>
    <submittedName>
        <fullName evidence="1">Uncharacterized protein</fullName>
    </submittedName>
</protein>
<gene>
    <name evidence="1" type="ORF">GN244_ATG15908</name>
    <name evidence="2" type="ORF">GN958_ATG18998</name>
    <name evidence="3" type="ORF">GN958_ATG19013</name>
</gene>
<dbReference type="EMBL" id="JAACNO010002673">
    <property type="protein sequence ID" value="KAF4131819.1"/>
    <property type="molecule type" value="Genomic_DNA"/>
</dbReference>
<dbReference type="EMBL" id="WSZM01000504">
    <property type="protein sequence ID" value="KAF4032221.1"/>
    <property type="molecule type" value="Genomic_DNA"/>
</dbReference>
<reference evidence="1" key="1">
    <citation type="submission" date="2020-04" db="EMBL/GenBank/DDBJ databases">
        <title>Hybrid Assembly of Korean Phytophthora infestans isolates.</title>
        <authorList>
            <person name="Prokchorchik M."/>
            <person name="Lee Y."/>
            <person name="Seo J."/>
            <person name="Cho J.-H."/>
            <person name="Park Y.-E."/>
            <person name="Jang D.-C."/>
            <person name="Im J.-S."/>
            <person name="Choi J.-G."/>
            <person name="Park H.-J."/>
            <person name="Lee G.-B."/>
            <person name="Lee Y.-G."/>
            <person name="Hong S.-Y."/>
            <person name="Cho K."/>
            <person name="Sohn K.H."/>
        </authorList>
    </citation>
    <scope>NUCLEOTIDE SEQUENCE</scope>
    <source>
        <strain evidence="1">KR_1_A1</strain>
        <strain evidence="2">KR_2_A2</strain>
    </source>
</reference>
<comment type="caution">
    <text evidence="1">The sequence shown here is derived from an EMBL/GenBank/DDBJ whole genome shotgun (WGS) entry which is preliminary data.</text>
</comment>
<sequence>MLSFGAQKKFLGEWSEEELLEDEAFALLESILDGEHDEVHVIARSTGGTAEEDKTQDDMGHEKAFALLESILREDVCNKDGELLTADEQERGELKVEAFALLEMTLEDDDTPIEQDLLIHTLKHQSQGVDPMEMQRLEDAAFALLETILDDGDEPIDEDILFSPHEIHQHQTLELREEPYVPLDSIVQGGNGLKRIDFTFRSIYM</sequence>
<proteinExistence type="predicted"/>
<evidence type="ECO:0000313" key="2">
    <source>
        <dbReference type="EMBL" id="KAF4131804.1"/>
    </source>
</evidence>
<keyword evidence="4" id="KW-1185">Reference proteome</keyword>
<evidence type="ECO:0000313" key="3">
    <source>
        <dbReference type="EMBL" id="KAF4131819.1"/>
    </source>
</evidence>
<dbReference type="AlphaFoldDB" id="A0A833S461"/>
<evidence type="ECO:0000313" key="4">
    <source>
        <dbReference type="Proteomes" id="UP000602510"/>
    </source>
</evidence>